<comment type="caution">
    <text evidence="3">The sequence shown here is derived from an EMBL/GenBank/DDBJ whole genome shotgun (WGS) entry which is preliminary data.</text>
</comment>
<name>A0A4S3K0N5_9GAMM</name>
<comment type="function">
    <text evidence="2">Functions as a ribosomal silencing factor. Interacts with ribosomal protein uL14 (rplN), blocking formation of intersubunit bridge B8. Prevents association of the 30S and 50S ribosomal subunits and the formation of functional ribosomes, thus repressing translation.</text>
</comment>
<dbReference type="GO" id="GO:0042256">
    <property type="term" value="P:cytosolic ribosome assembly"/>
    <property type="evidence" value="ECO:0007669"/>
    <property type="project" value="UniProtKB-UniRule"/>
</dbReference>
<keyword evidence="2" id="KW-0963">Cytoplasm</keyword>
<dbReference type="Proteomes" id="UP000295341">
    <property type="component" value="Unassembled WGS sequence"/>
</dbReference>
<protein>
    <recommendedName>
        <fullName evidence="2">Ribosomal silencing factor RsfS</fullName>
    </recommendedName>
</protein>
<gene>
    <name evidence="2" type="primary">rsfS</name>
    <name evidence="3" type="ORF">DFR24_4764</name>
</gene>
<reference evidence="3 4" key="1">
    <citation type="submission" date="2019-03" db="EMBL/GenBank/DDBJ databases">
        <title>Genomic Encyclopedia of Type Strains, Phase IV (KMG-IV): sequencing the most valuable type-strain genomes for metagenomic binning, comparative biology and taxonomic classification.</title>
        <authorList>
            <person name="Goeker M."/>
        </authorList>
    </citation>
    <scope>NUCLEOTIDE SEQUENCE [LARGE SCALE GENOMIC DNA]</scope>
    <source>
        <strain evidence="3 4">DSM 26377</strain>
    </source>
</reference>
<dbReference type="NCBIfam" id="TIGR00090">
    <property type="entry name" value="rsfS_iojap_ybeB"/>
    <property type="match status" value="1"/>
</dbReference>
<dbReference type="GO" id="GO:0005737">
    <property type="term" value="C:cytoplasm"/>
    <property type="evidence" value="ECO:0007669"/>
    <property type="project" value="UniProtKB-SubCell"/>
</dbReference>
<evidence type="ECO:0000256" key="2">
    <source>
        <dbReference type="HAMAP-Rule" id="MF_01477"/>
    </source>
</evidence>
<dbReference type="Gene3D" id="3.30.460.10">
    <property type="entry name" value="Beta Polymerase, domain 2"/>
    <property type="match status" value="1"/>
</dbReference>
<dbReference type="HAMAP" id="MF_01477">
    <property type="entry name" value="Iojap_RsfS"/>
    <property type="match status" value="1"/>
</dbReference>
<dbReference type="InterPro" id="IPR004394">
    <property type="entry name" value="Iojap/RsfS/C7orf30"/>
</dbReference>
<dbReference type="PANTHER" id="PTHR21043">
    <property type="entry name" value="IOJAP SUPERFAMILY ORTHOLOG"/>
    <property type="match status" value="1"/>
</dbReference>
<keyword evidence="4" id="KW-1185">Reference proteome</keyword>
<dbReference type="EMBL" id="SOBT01000013">
    <property type="protein sequence ID" value="TDU23241.1"/>
    <property type="molecule type" value="Genomic_DNA"/>
</dbReference>
<dbReference type="PANTHER" id="PTHR21043:SF0">
    <property type="entry name" value="MITOCHONDRIAL ASSEMBLY OF RIBOSOMAL LARGE SUBUNIT PROTEIN 1"/>
    <property type="match status" value="1"/>
</dbReference>
<organism evidence="3 4">
    <name type="scientific">Panacagrimonas perspica</name>
    <dbReference type="NCBI Taxonomy" id="381431"/>
    <lineage>
        <taxon>Bacteria</taxon>
        <taxon>Pseudomonadati</taxon>
        <taxon>Pseudomonadota</taxon>
        <taxon>Gammaproteobacteria</taxon>
        <taxon>Nevskiales</taxon>
        <taxon>Nevskiaceae</taxon>
        <taxon>Panacagrimonas</taxon>
    </lineage>
</organism>
<dbReference type="GO" id="GO:0017148">
    <property type="term" value="P:negative regulation of translation"/>
    <property type="evidence" value="ECO:0007669"/>
    <property type="project" value="UniProtKB-UniRule"/>
</dbReference>
<keyword evidence="2" id="KW-0678">Repressor</keyword>
<dbReference type="GO" id="GO:0043023">
    <property type="term" value="F:ribosomal large subunit binding"/>
    <property type="evidence" value="ECO:0007669"/>
    <property type="project" value="TreeGrafter"/>
</dbReference>
<dbReference type="GO" id="GO:0090071">
    <property type="term" value="P:negative regulation of ribosome biogenesis"/>
    <property type="evidence" value="ECO:0007669"/>
    <property type="project" value="UniProtKB-UniRule"/>
</dbReference>
<keyword evidence="2" id="KW-0810">Translation regulation</keyword>
<accession>A0A4S3K0N5</accession>
<dbReference type="SUPFAM" id="SSF81301">
    <property type="entry name" value="Nucleotidyltransferase"/>
    <property type="match status" value="1"/>
</dbReference>
<evidence type="ECO:0000256" key="1">
    <source>
        <dbReference type="ARBA" id="ARBA00010574"/>
    </source>
</evidence>
<sequence length="116" mass="12731">MPHPIIALSLAALDDLKAKDITVLNVQGLTTITDTMIICTGTSNRHVKSIAQAVAEKCKEAGFRPLGMEGMDESEWVLVDLGYAVVHVMQVQARAFYQLEKLWDMREVDTQTAAVG</sequence>
<evidence type="ECO:0000313" key="3">
    <source>
        <dbReference type="EMBL" id="TDU23241.1"/>
    </source>
</evidence>
<dbReference type="InterPro" id="IPR043519">
    <property type="entry name" value="NT_sf"/>
</dbReference>
<comment type="subcellular location">
    <subcellularLocation>
        <location evidence="2">Cytoplasm</location>
    </subcellularLocation>
</comment>
<dbReference type="AlphaFoldDB" id="A0A4S3K0N5"/>
<comment type="similarity">
    <text evidence="1 2">Belongs to the Iojap/RsfS family.</text>
</comment>
<dbReference type="Pfam" id="PF02410">
    <property type="entry name" value="RsfS"/>
    <property type="match status" value="1"/>
</dbReference>
<proteinExistence type="inferred from homology"/>
<evidence type="ECO:0000313" key="4">
    <source>
        <dbReference type="Proteomes" id="UP000295341"/>
    </source>
</evidence>
<comment type="subunit">
    <text evidence="2">Interacts with ribosomal protein uL14 (rplN).</text>
</comment>